<evidence type="ECO:0000313" key="2">
    <source>
        <dbReference type="Proteomes" id="UP000324832"/>
    </source>
</evidence>
<sequence length="64" mass="7179">MESAAAMAASTNASILKIQTALALVASLYVTSYLFPEQAEVQETRPIFIFATYTVRLQLYFREE</sequence>
<organism evidence="1 2">
    <name type="scientific">Leptidea sinapis</name>
    <dbReference type="NCBI Taxonomy" id="189913"/>
    <lineage>
        <taxon>Eukaryota</taxon>
        <taxon>Metazoa</taxon>
        <taxon>Ecdysozoa</taxon>
        <taxon>Arthropoda</taxon>
        <taxon>Hexapoda</taxon>
        <taxon>Insecta</taxon>
        <taxon>Pterygota</taxon>
        <taxon>Neoptera</taxon>
        <taxon>Endopterygota</taxon>
        <taxon>Lepidoptera</taxon>
        <taxon>Glossata</taxon>
        <taxon>Ditrysia</taxon>
        <taxon>Papilionoidea</taxon>
        <taxon>Pieridae</taxon>
        <taxon>Dismorphiinae</taxon>
        <taxon>Leptidea</taxon>
    </lineage>
</organism>
<gene>
    <name evidence="1" type="ORF">LSINAPIS_LOCUS7173</name>
</gene>
<name>A0A5E4QDV2_9NEOP</name>
<evidence type="ECO:0000313" key="1">
    <source>
        <dbReference type="EMBL" id="VVC95463.1"/>
    </source>
</evidence>
<dbReference type="AlphaFoldDB" id="A0A5E4QDV2"/>
<accession>A0A5E4QDV2</accession>
<reference evidence="1 2" key="1">
    <citation type="submission" date="2017-07" db="EMBL/GenBank/DDBJ databases">
        <authorList>
            <person name="Talla V."/>
            <person name="Backstrom N."/>
        </authorList>
    </citation>
    <scope>NUCLEOTIDE SEQUENCE [LARGE SCALE GENOMIC DNA]</scope>
</reference>
<keyword evidence="2" id="KW-1185">Reference proteome</keyword>
<proteinExistence type="predicted"/>
<protein>
    <submittedName>
        <fullName evidence="1">Uncharacterized protein</fullName>
    </submittedName>
</protein>
<dbReference type="EMBL" id="FZQP02002326">
    <property type="protein sequence ID" value="VVC95463.1"/>
    <property type="molecule type" value="Genomic_DNA"/>
</dbReference>
<dbReference type="Proteomes" id="UP000324832">
    <property type="component" value="Unassembled WGS sequence"/>
</dbReference>